<gene>
    <name evidence="1" type="ORF">GRI89_09145</name>
</gene>
<accession>A0A6I4SV21</accession>
<dbReference type="SUPFAM" id="SSF51445">
    <property type="entry name" value="(Trans)glycosidases"/>
    <property type="match status" value="1"/>
</dbReference>
<evidence type="ECO:0000313" key="1">
    <source>
        <dbReference type="EMBL" id="MXO59703.1"/>
    </source>
</evidence>
<dbReference type="AlphaFoldDB" id="A0A6I4SV21"/>
<reference evidence="1 2" key="1">
    <citation type="submission" date="2019-12" db="EMBL/GenBank/DDBJ databases">
        <title>Genomic-based taxomic classification of the family Erythrobacteraceae.</title>
        <authorList>
            <person name="Xu L."/>
        </authorList>
    </citation>
    <scope>NUCLEOTIDE SEQUENCE [LARGE SCALE GENOMIC DNA]</scope>
    <source>
        <strain evidence="1 2">MCCC 1K01500</strain>
    </source>
</reference>
<dbReference type="EMBL" id="WTYM01000037">
    <property type="protein sequence ID" value="MXO59703.1"/>
    <property type="molecule type" value="Genomic_DNA"/>
</dbReference>
<name>A0A6I4SV21_9SPHN</name>
<dbReference type="RefSeq" id="WP_159794390.1">
    <property type="nucleotide sequence ID" value="NZ_WTYM01000037.1"/>
</dbReference>
<dbReference type="InterPro" id="IPR017853">
    <property type="entry name" value="GH"/>
</dbReference>
<evidence type="ECO:0008006" key="3">
    <source>
        <dbReference type="Google" id="ProtNLM"/>
    </source>
</evidence>
<sequence>MENPVDYWTQFTQNKISYSTFHDHLYEKINDNGNANVANIGGFQWAAFDYYIENFVLPLRSELTKKGLSLYVNLCFVDFNWTPLKGSLSVSRNAEEYAEIMTLGATRLRDKYGLAPDAVEIILEPDNGDGWTGSNIGYAIIALNRRLASNGLSPKIIAPSTSRASVVVNFLNSLETVPGAAGSIDSVSYHRYDGKSADSAIAGIRQRASVYGAQTAMLEYVSADIGNFFTDMAFGGASAWQAYGVVDAASSKDTAKNGYVLWRGPVGQLALTPQFARIAAIQREVQFGARAIATARQLGSDEIIAFRNPDGSEVIAVYSPNASVAEIAGLTHGTYHLSIVGDGSSTSNNTTVNADGIGQVQVTVPARGVIVLHSI</sequence>
<keyword evidence="2" id="KW-1185">Reference proteome</keyword>
<protein>
    <recommendedName>
        <fullName evidence="3">Glycosyl hydrolase family 30 beta sandwich domain-containing protein</fullName>
    </recommendedName>
</protein>
<dbReference type="OrthoDB" id="9806701at2"/>
<dbReference type="Proteomes" id="UP000433652">
    <property type="component" value="Unassembled WGS sequence"/>
</dbReference>
<dbReference type="Gene3D" id="3.20.20.80">
    <property type="entry name" value="Glycosidases"/>
    <property type="match status" value="1"/>
</dbReference>
<evidence type="ECO:0000313" key="2">
    <source>
        <dbReference type="Proteomes" id="UP000433652"/>
    </source>
</evidence>
<proteinExistence type="predicted"/>
<comment type="caution">
    <text evidence="1">The sequence shown here is derived from an EMBL/GenBank/DDBJ whole genome shotgun (WGS) entry which is preliminary data.</text>
</comment>
<organism evidence="1 2">
    <name type="scientific">Croceibacterium salegens</name>
    <dbReference type="NCBI Taxonomy" id="1737568"/>
    <lineage>
        <taxon>Bacteria</taxon>
        <taxon>Pseudomonadati</taxon>
        <taxon>Pseudomonadota</taxon>
        <taxon>Alphaproteobacteria</taxon>
        <taxon>Sphingomonadales</taxon>
        <taxon>Erythrobacteraceae</taxon>
        <taxon>Croceibacterium</taxon>
    </lineage>
</organism>